<evidence type="ECO:0000256" key="3">
    <source>
        <dbReference type="ARBA" id="ARBA00022679"/>
    </source>
</evidence>
<dbReference type="Proteomes" id="UP000886939">
    <property type="component" value="Unassembled WGS sequence"/>
</dbReference>
<organism evidence="5 6">
    <name type="scientific">Aeromonas caviae</name>
    <name type="common">Aeromonas punctata</name>
    <dbReference type="NCBI Taxonomy" id="648"/>
    <lineage>
        <taxon>Bacteria</taxon>
        <taxon>Pseudomonadati</taxon>
        <taxon>Pseudomonadota</taxon>
        <taxon>Gammaproteobacteria</taxon>
        <taxon>Aeromonadales</taxon>
        <taxon>Aeromonadaceae</taxon>
        <taxon>Aeromonas</taxon>
    </lineage>
</organism>
<dbReference type="RefSeq" id="WP_103261821.1">
    <property type="nucleotide sequence ID" value="NZ_AP026370.1"/>
</dbReference>
<dbReference type="Gene3D" id="3.90.550.10">
    <property type="entry name" value="Spore Coat Polysaccharide Biosynthesis Protein SpsA, Chain A"/>
    <property type="match status" value="1"/>
</dbReference>
<dbReference type="Pfam" id="PF00535">
    <property type="entry name" value="Glycos_transf_2"/>
    <property type="match status" value="1"/>
</dbReference>
<dbReference type="AlphaFoldDB" id="A0AAV4YJD5"/>
<evidence type="ECO:0000256" key="2">
    <source>
        <dbReference type="ARBA" id="ARBA00022676"/>
    </source>
</evidence>
<dbReference type="PANTHER" id="PTHR43179:SF12">
    <property type="entry name" value="GALACTOFURANOSYLTRANSFERASE GLFT2"/>
    <property type="match status" value="1"/>
</dbReference>
<protein>
    <recommendedName>
        <fullName evidence="4">Glycosyltransferase 2-like domain-containing protein</fullName>
    </recommendedName>
</protein>
<reference evidence="5" key="1">
    <citation type="submission" date="2021-07" db="EMBL/GenBank/DDBJ databases">
        <title>Draft genome sequence of carbapenem-resistant Aeromonas spp. in Japan.</title>
        <authorList>
            <person name="Maehana S."/>
            <person name="Suzuki M."/>
            <person name="Kitasato H."/>
        </authorList>
    </citation>
    <scope>NUCLEOTIDE SEQUENCE</scope>
    <source>
        <strain evidence="5">KAM343</strain>
    </source>
</reference>
<evidence type="ECO:0000256" key="1">
    <source>
        <dbReference type="ARBA" id="ARBA00006739"/>
    </source>
</evidence>
<dbReference type="PANTHER" id="PTHR43179">
    <property type="entry name" value="RHAMNOSYLTRANSFERASE WBBL"/>
    <property type="match status" value="1"/>
</dbReference>
<evidence type="ECO:0000313" key="5">
    <source>
        <dbReference type="EMBL" id="GJA40986.1"/>
    </source>
</evidence>
<feature type="domain" description="Glycosyltransferase 2-like" evidence="4">
    <location>
        <begin position="19"/>
        <end position="144"/>
    </location>
</feature>
<dbReference type="GO" id="GO:0016757">
    <property type="term" value="F:glycosyltransferase activity"/>
    <property type="evidence" value="ECO:0007669"/>
    <property type="project" value="UniProtKB-KW"/>
</dbReference>
<dbReference type="InterPro" id="IPR029044">
    <property type="entry name" value="Nucleotide-diphossugar_trans"/>
</dbReference>
<accession>A0AAV4YJD5</accession>
<dbReference type="EMBL" id="BPNI01000028">
    <property type="protein sequence ID" value="GJA40986.1"/>
    <property type="molecule type" value="Genomic_DNA"/>
</dbReference>
<dbReference type="InterPro" id="IPR001173">
    <property type="entry name" value="Glyco_trans_2-like"/>
</dbReference>
<keyword evidence="2" id="KW-0328">Glycosyltransferase</keyword>
<dbReference type="CDD" id="cd04186">
    <property type="entry name" value="GT_2_like_c"/>
    <property type="match status" value="1"/>
</dbReference>
<name>A0AAV4YJD5_AERCA</name>
<dbReference type="SUPFAM" id="SSF53448">
    <property type="entry name" value="Nucleotide-diphospho-sugar transferases"/>
    <property type="match status" value="1"/>
</dbReference>
<keyword evidence="3" id="KW-0808">Transferase</keyword>
<proteinExistence type="inferred from homology"/>
<comment type="similarity">
    <text evidence="1">Belongs to the glycosyltransferase 2 family.</text>
</comment>
<comment type="caution">
    <text evidence="5">The sequence shown here is derived from an EMBL/GenBank/DDBJ whole genome shotgun (WGS) entry which is preliminary data.</text>
</comment>
<gene>
    <name evidence="5" type="ORF">KAM343_17820</name>
</gene>
<evidence type="ECO:0000313" key="6">
    <source>
        <dbReference type="Proteomes" id="UP000886939"/>
    </source>
</evidence>
<sequence>MNEAAFTALPTGKTMKPICVVICNFNKQDFVLGAIASVQETATDIADILVVDNASTDQSVALIRDQFPDIRLDVLPVNIGGSGGFAHGMREAQQAGYRYVALLDNDAVILPGTLAGMMTCLESQSDIGVVGPAMCKMDTPEMVQEVGANVLSENGTFQLNYSSERYSAISTELLECDYVPACCLMTTGAVIAEVGVFDEQFFLYWDDIDWCVRVKDAGWRVVADPQVCALHKGGGVNATNTIPRYYLWRNKLRFFRKHPQRYPASEICAAITRDLARSVTFQRLNGMDELLIALRQGLDDAEAGVWGRYQGAAFPERGNGKRQLLNTMIPPGHYLMDFSAVLASGMSASRKLNSLCRFITSCSQFSVMTHTFSVASSSLPPELMTRVLNWPAQVILADVRAGGMAKRLTVVPHLFDAGPLHPEADEVMTDLFWNLIPPTVSGLTSLTVATEIDLLRHQVQQFFAQENA</sequence>
<evidence type="ECO:0000259" key="4">
    <source>
        <dbReference type="Pfam" id="PF00535"/>
    </source>
</evidence>